<organism evidence="8">
    <name type="scientific">Oryza brachyantha</name>
    <name type="common">malo sina</name>
    <dbReference type="NCBI Taxonomy" id="4533"/>
    <lineage>
        <taxon>Eukaryota</taxon>
        <taxon>Viridiplantae</taxon>
        <taxon>Streptophyta</taxon>
        <taxon>Embryophyta</taxon>
        <taxon>Tracheophyta</taxon>
        <taxon>Spermatophyta</taxon>
        <taxon>Magnoliopsida</taxon>
        <taxon>Liliopsida</taxon>
        <taxon>Poales</taxon>
        <taxon>Poaceae</taxon>
        <taxon>BOP clade</taxon>
        <taxon>Oryzoideae</taxon>
        <taxon>Oryzeae</taxon>
        <taxon>Oryzinae</taxon>
        <taxon>Oryza</taxon>
    </lineage>
</organism>
<name>J3M1I8_ORYBR</name>
<evidence type="ECO:0000313" key="8">
    <source>
        <dbReference type="EnsemblPlants" id="OB04G32630.1"/>
    </source>
</evidence>
<dbReference type="AlphaFoldDB" id="J3M1I8"/>
<feature type="domain" description="NB-ARC" evidence="5">
    <location>
        <begin position="47"/>
        <end position="228"/>
    </location>
</feature>
<dbReference type="Pfam" id="PF00931">
    <property type="entry name" value="NB-ARC"/>
    <property type="match status" value="1"/>
</dbReference>
<dbReference type="InterPro" id="IPR032675">
    <property type="entry name" value="LRR_dom_sf"/>
</dbReference>
<dbReference type="STRING" id="4533.J3M1I8"/>
<dbReference type="InterPro" id="IPR036388">
    <property type="entry name" value="WH-like_DNA-bd_sf"/>
</dbReference>
<dbReference type="Pfam" id="PF25019">
    <property type="entry name" value="LRR_R13L1-DRL21"/>
    <property type="match status" value="1"/>
</dbReference>
<dbReference type="InterPro" id="IPR058922">
    <property type="entry name" value="WHD_DRP"/>
</dbReference>
<sequence length="1027" mass="115328">MARHLKDIMNEIMRLCRSASSNQSRQSKTPSTNTTSCLLVPTVYGRDAEIESIKDLIMSNKSNGITVLPIVGLGGIGKSTMSQCVYNDPEIGNQFEIKIWVHVSDEFNVVRITREILEVVSSKKYKIKSNLNMLQQDLASHMKSKKFLIVLDDVWDVTTNDCWDMLLGPLRPNDVNPSEVEVTGNTIIVTTRIQTVAKSCGTVGSINLEALEDDDIWDLLQAYAFGNNNNPDSYPTLHVLGKQIVREINGNPLAAKTVGRLLRRNLNVDDWNSIVKNKLWQSLQHTNGIMYALKLSYDHLPRHLQRCFCYCSLFPKGYSFSKAQLIQIWIAQGFVEKSGKGLEQKGWEYLAELVDSGFFQQVESSSSEYVMHDLMHDLSRMVSQTECATIDGLECTELVPTIRHLSIITDSTYHKDQNGNISRNEFETRLPKVISRSKLRTLVLIGKYDAHFFQSFRDAFKEAQHLRLLHIASSYADFDSFLSSLNYSHLRYLRLENKESHGALPQDLSKCYHLQVLDIDSCGTPNIPDDINNLVSLRHLVAQKGVCSSIANIGKMTSLQELDSFIVKNLSGFEVTQLKQMNKLVQLGVSGLENITQEEACGASLKDKQHLEMLGLSWNDACDGYGSGISYENDDDNDRSSENEYDSGMSSEPSLIKELDGLEPHGSLKHLRISGYNGAASPTWLSSSLTYLQTLHLESCGKWQRIPLERLSMLTKLVLIKMRNATEVSIPSLEELVLILPSLNTFSCTSVRNLNDNLKVLKIMHCPALKVFPLFENCQQLEIEPTSWLSHLSKLTIYNCPLLCVHNPLPPSSNISELSIRNVSTLPTMEVSSNGTLRIGLDPDLYLDIFDEPSDQLEALDDKVLSFHKLRFLTKLIISGCQNLTTISFKGLRQLVCLKTLELYRCPELLSSNIPPELTFEYMSGANRGALPPLEHVDIVKCGITGKWLCLMLQHAHALKELSLHRCNQITGLLIGEEENSQPSLMSSPEAPSLGYPGRDELLCHPLNPISSLRKLSIKFCSNLTFY</sequence>
<evidence type="ECO:0000256" key="4">
    <source>
        <dbReference type="SAM" id="MobiDB-lite"/>
    </source>
</evidence>
<dbReference type="Pfam" id="PF23559">
    <property type="entry name" value="WHD_DRP"/>
    <property type="match status" value="1"/>
</dbReference>
<keyword evidence="3" id="KW-0611">Plant defense</keyword>
<feature type="domain" description="R13L1/DRL21-like LRR repeat region" evidence="7">
    <location>
        <begin position="576"/>
        <end position="722"/>
    </location>
</feature>
<protein>
    <submittedName>
        <fullName evidence="8">Uncharacterized protein</fullName>
    </submittedName>
</protein>
<evidence type="ECO:0000256" key="1">
    <source>
        <dbReference type="ARBA" id="ARBA00022614"/>
    </source>
</evidence>
<dbReference type="EnsemblPlants" id="OB04G32630.1">
    <property type="protein sequence ID" value="OB04G32630.1"/>
    <property type="gene ID" value="OB04G32630"/>
</dbReference>
<evidence type="ECO:0000256" key="3">
    <source>
        <dbReference type="ARBA" id="ARBA00022821"/>
    </source>
</evidence>
<dbReference type="GO" id="GO:0002758">
    <property type="term" value="P:innate immune response-activating signaling pathway"/>
    <property type="evidence" value="ECO:0007669"/>
    <property type="project" value="UniProtKB-ARBA"/>
</dbReference>
<reference evidence="8" key="2">
    <citation type="submission" date="2013-04" db="UniProtKB">
        <authorList>
            <consortium name="EnsemblPlants"/>
        </authorList>
    </citation>
    <scope>IDENTIFICATION</scope>
</reference>
<dbReference type="Gene3D" id="3.40.50.300">
    <property type="entry name" value="P-loop containing nucleotide triphosphate hydrolases"/>
    <property type="match status" value="1"/>
</dbReference>
<keyword evidence="2" id="KW-0677">Repeat</keyword>
<feature type="domain" description="Disease resistance protein winged helix" evidence="6">
    <location>
        <begin position="313"/>
        <end position="378"/>
    </location>
</feature>
<dbReference type="PRINTS" id="PR00364">
    <property type="entry name" value="DISEASERSIST"/>
</dbReference>
<dbReference type="FunFam" id="1.10.10.10:FF:000322">
    <property type="entry name" value="Probable disease resistance protein At1g63360"/>
    <property type="match status" value="1"/>
</dbReference>
<dbReference type="SUPFAM" id="SSF52540">
    <property type="entry name" value="P-loop containing nucleoside triphosphate hydrolases"/>
    <property type="match status" value="1"/>
</dbReference>
<dbReference type="InterPro" id="IPR027417">
    <property type="entry name" value="P-loop_NTPase"/>
</dbReference>
<dbReference type="Gramene" id="OB04G32630.1">
    <property type="protein sequence ID" value="OB04G32630.1"/>
    <property type="gene ID" value="OB04G32630"/>
</dbReference>
<evidence type="ECO:0000259" key="5">
    <source>
        <dbReference type="Pfam" id="PF00931"/>
    </source>
</evidence>
<dbReference type="HOGENOM" id="CLU_000837_8_8_1"/>
<evidence type="ECO:0000259" key="7">
    <source>
        <dbReference type="Pfam" id="PF25019"/>
    </source>
</evidence>
<feature type="region of interest" description="Disordered" evidence="4">
    <location>
        <begin position="629"/>
        <end position="653"/>
    </location>
</feature>
<proteinExistence type="predicted"/>
<dbReference type="GO" id="GO:0043531">
    <property type="term" value="F:ADP binding"/>
    <property type="evidence" value="ECO:0007669"/>
    <property type="project" value="InterPro"/>
</dbReference>
<evidence type="ECO:0000259" key="6">
    <source>
        <dbReference type="Pfam" id="PF23559"/>
    </source>
</evidence>
<evidence type="ECO:0000256" key="2">
    <source>
        <dbReference type="ARBA" id="ARBA00022737"/>
    </source>
</evidence>
<dbReference type="OMA" id="DCHESEF"/>
<dbReference type="InterPro" id="IPR056789">
    <property type="entry name" value="LRR_R13L1-DRL21"/>
</dbReference>
<evidence type="ECO:0000313" key="9">
    <source>
        <dbReference type="Proteomes" id="UP000006038"/>
    </source>
</evidence>
<accession>J3M1I8</accession>
<reference evidence="8" key="1">
    <citation type="journal article" date="2013" name="Nat. Commun.">
        <title>Whole-genome sequencing of Oryza brachyantha reveals mechanisms underlying Oryza genome evolution.</title>
        <authorList>
            <person name="Chen J."/>
            <person name="Huang Q."/>
            <person name="Gao D."/>
            <person name="Wang J."/>
            <person name="Lang Y."/>
            <person name="Liu T."/>
            <person name="Li B."/>
            <person name="Bai Z."/>
            <person name="Luis Goicoechea J."/>
            <person name="Liang C."/>
            <person name="Chen C."/>
            <person name="Zhang W."/>
            <person name="Sun S."/>
            <person name="Liao Y."/>
            <person name="Zhang X."/>
            <person name="Yang L."/>
            <person name="Song C."/>
            <person name="Wang M."/>
            <person name="Shi J."/>
            <person name="Liu G."/>
            <person name="Liu J."/>
            <person name="Zhou H."/>
            <person name="Zhou W."/>
            <person name="Yu Q."/>
            <person name="An N."/>
            <person name="Chen Y."/>
            <person name="Cai Q."/>
            <person name="Wang B."/>
            <person name="Liu B."/>
            <person name="Min J."/>
            <person name="Huang Y."/>
            <person name="Wu H."/>
            <person name="Li Z."/>
            <person name="Zhang Y."/>
            <person name="Yin Y."/>
            <person name="Song W."/>
            <person name="Jiang J."/>
            <person name="Jackson S.A."/>
            <person name="Wing R.A."/>
            <person name="Wang J."/>
            <person name="Chen M."/>
        </authorList>
    </citation>
    <scope>NUCLEOTIDE SEQUENCE [LARGE SCALE GENOMIC DNA]</scope>
    <source>
        <strain evidence="8">cv. IRGC 101232</strain>
    </source>
</reference>
<dbReference type="eggNOG" id="KOG4658">
    <property type="taxonomic scope" value="Eukaryota"/>
</dbReference>
<dbReference type="PANTHER" id="PTHR36766">
    <property type="entry name" value="PLANT BROAD-SPECTRUM MILDEW RESISTANCE PROTEIN RPW8"/>
    <property type="match status" value="1"/>
</dbReference>
<keyword evidence="1" id="KW-0433">Leucine-rich repeat</keyword>
<keyword evidence="9" id="KW-1185">Reference proteome</keyword>
<dbReference type="GO" id="GO:0042742">
    <property type="term" value="P:defense response to bacterium"/>
    <property type="evidence" value="ECO:0007669"/>
    <property type="project" value="UniProtKB-ARBA"/>
</dbReference>
<dbReference type="SUPFAM" id="SSF52058">
    <property type="entry name" value="L domain-like"/>
    <property type="match status" value="1"/>
</dbReference>
<dbReference type="PANTHER" id="PTHR36766:SF73">
    <property type="entry name" value="NB-ARC DOMAIN-CONTAINING PROTEIN"/>
    <property type="match status" value="1"/>
</dbReference>
<dbReference type="Gene3D" id="3.80.10.10">
    <property type="entry name" value="Ribonuclease Inhibitor"/>
    <property type="match status" value="2"/>
</dbReference>
<dbReference type="GO" id="GO:0009626">
    <property type="term" value="P:plant-type hypersensitive response"/>
    <property type="evidence" value="ECO:0007669"/>
    <property type="project" value="UniProtKB-ARBA"/>
</dbReference>
<dbReference type="Proteomes" id="UP000006038">
    <property type="component" value="Chromosome 4"/>
</dbReference>
<dbReference type="SUPFAM" id="SSF52047">
    <property type="entry name" value="RNI-like"/>
    <property type="match status" value="1"/>
</dbReference>
<dbReference type="Gene3D" id="1.10.10.10">
    <property type="entry name" value="Winged helix-like DNA-binding domain superfamily/Winged helix DNA-binding domain"/>
    <property type="match status" value="1"/>
</dbReference>
<dbReference type="InterPro" id="IPR002182">
    <property type="entry name" value="NB-ARC"/>
</dbReference>